<dbReference type="Gramene" id="Pp3c22_14530V3.2">
    <property type="protein sequence ID" value="Pp3c22_14530V3.2"/>
    <property type="gene ID" value="Pp3c22_14530"/>
</dbReference>
<name>A9SEW4_PHYPA</name>
<organism evidence="2">
    <name type="scientific">Physcomitrium patens</name>
    <name type="common">Spreading-leaved earth moss</name>
    <name type="synonym">Physcomitrella patens</name>
    <dbReference type="NCBI Taxonomy" id="3218"/>
    <lineage>
        <taxon>Eukaryota</taxon>
        <taxon>Viridiplantae</taxon>
        <taxon>Streptophyta</taxon>
        <taxon>Embryophyta</taxon>
        <taxon>Bryophyta</taxon>
        <taxon>Bryophytina</taxon>
        <taxon>Bryopsida</taxon>
        <taxon>Funariidae</taxon>
        <taxon>Funariales</taxon>
        <taxon>Funariaceae</taxon>
        <taxon>Physcomitrium</taxon>
    </lineage>
</organism>
<dbReference type="GeneID" id="112275182"/>
<dbReference type="Gene3D" id="3.40.50.720">
    <property type="entry name" value="NAD(P)-binding Rossmann-like Domain"/>
    <property type="match status" value="1"/>
</dbReference>
<dbReference type="PANTHER" id="PTHR43725:SF8">
    <property type="entry name" value="CHLOROPLAST STEM-LOOP BINDING PROTEIN OF 41 KDA B, CHLOROPLASTIC"/>
    <property type="match status" value="1"/>
</dbReference>
<dbReference type="FunFam" id="3.40.50.720:FF:000313">
    <property type="entry name" value="Chloroplast stem-loop binding protein of 41 kDa b, chloroplastic"/>
    <property type="match status" value="1"/>
</dbReference>
<evidence type="ECO:0000259" key="1">
    <source>
        <dbReference type="Pfam" id="PF01370"/>
    </source>
</evidence>
<dbReference type="Gramene" id="Pp3c22_14530V3.1">
    <property type="protein sequence ID" value="Pp3c22_14530V3.1"/>
    <property type="gene ID" value="Pp3c22_14530"/>
</dbReference>
<dbReference type="InterPro" id="IPR036291">
    <property type="entry name" value="NAD(P)-bd_dom_sf"/>
</dbReference>
<dbReference type="GO" id="GO:0005829">
    <property type="term" value="C:cytosol"/>
    <property type="evidence" value="ECO:0000318"/>
    <property type="project" value="GO_Central"/>
</dbReference>
<dbReference type="KEGG" id="ppp:112275182"/>
<dbReference type="OrthoDB" id="419598at2759"/>
<dbReference type="Pfam" id="PF01370">
    <property type="entry name" value="Epimerase"/>
    <property type="match status" value="1"/>
</dbReference>
<dbReference type="OMA" id="HFVYMSS"/>
<dbReference type="SUPFAM" id="SSF51735">
    <property type="entry name" value="NAD(P)-binding Rossmann-fold domains"/>
    <property type="match status" value="1"/>
</dbReference>
<dbReference type="eggNOG" id="ENOG502QPZ0">
    <property type="taxonomic scope" value="Eukaryota"/>
</dbReference>
<dbReference type="EMBL" id="ABEU02000022">
    <property type="protein sequence ID" value="PNR30835.1"/>
    <property type="molecule type" value="Genomic_DNA"/>
</dbReference>
<dbReference type="Proteomes" id="UP000006727">
    <property type="component" value="Chromosome 22"/>
</dbReference>
<gene>
    <name evidence="3" type="primary">LOC112275182</name>
    <name evidence="2" type="ORF">PHYPA_027151</name>
</gene>
<reference evidence="2 4" key="1">
    <citation type="journal article" date="2008" name="Science">
        <title>The Physcomitrella genome reveals evolutionary insights into the conquest of land by plants.</title>
        <authorList>
            <person name="Rensing S."/>
            <person name="Lang D."/>
            <person name="Zimmer A."/>
            <person name="Terry A."/>
            <person name="Salamov A."/>
            <person name="Shapiro H."/>
            <person name="Nishiyama T."/>
            <person name="Perroud P.-F."/>
            <person name="Lindquist E."/>
            <person name="Kamisugi Y."/>
            <person name="Tanahashi T."/>
            <person name="Sakakibara K."/>
            <person name="Fujita T."/>
            <person name="Oishi K."/>
            <person name="Shin-I T."/>
            <person name="Kuroki Y."/>
            <person name="Toyoda A."/>
            <person name="Suzuki Y."/>
            <person name="Hashimoto A."/>
            <person name="Yamaguchi K."/>
            <person name="Sugano A."/>
            <person name="Kohara Y."/>
            <person name="Fujiyama A."/>
            <person name="Anterola A."/>
            <person name="Aoki S."/>
            <person name="Ashton N."/>
            <person name="Barbazuk W.B."/>
            <person name="Barker E."/>
            <person name="Bennetzen J."/>
            <person name="Bezanilla M."/>
            <person name="Blankenship R."/>
            <person name="Cho S.H."/>
            <person name="Dutcher S."/>
            <person name="Estelle M."/>
            <person name="Fawcett J.A."/>
            <person name="Gundlach H."/>
            <person name="Hanada K."/>
            <person name="Heyl A."/>
            <person name="Hicks K.A."/>
            <person name="Hugh J."/>
            <person name="Lohr M."/>
            <person name="Mayer K."/>
            <person name="Melkozernov A."/>
            <person name="Murata T."/>
            <person name="Nelson D."/>
            <person name="Pils B."/>
            <person name="Prigge M."/>
            <person name="Reiss B."/>
            <person name="Renner T."/>
            <person name="Rombauts S."/>
            <person name="Rushton P."/>
            <person name="Sanderfoot A."/>
            <person name="Schween G."/>
            <person name="Shiu S.-H."/>
            <person name="Stueber K."/>
            <person name="Theodoulou F.L."/>
            <person name="Tu H."/>
            <person name="Van de Peer Y."/>
            <person name="Verrier P.J."/>
            <person name="Waters E."/>
            <person name="Wood A."/>
            <person name="Yang L."/>
            <person name="Cove D."/>
            <person name="Cuming A."/>
            <person name="Hasebe M."/>
            <person name="Lucas S."/>
            <person name="Mishler D.B."/>
            <person name="Reski R."/>
            <person name="Grigoriev I."/>
            <person name="Quatrano R.S."/>
            <person name="Boore J.L."/>
        </authorList>
    </citation>
    <scope>NUCLEOTIDE SEQUENCE [LARGE SCALE GENOMIC DNA]</scope>
    <source>
        <strain evidence="3 4">cv. Gransden 2004</strain>
    </source>
</reference>
<dbReference type="PaxDb" id="3218-PP1S71_283V6.1"/>
<dbReference type="AlphaFoldDB" id="A9SEW4"/>
<dbReference type="EnsemblPlants" id="Pp3c22_14530V3.2">
    <property type="protein sequence ID" value="Pp3c22_14530V3.2"/>
    <property type="gene ID" value="Pp3c22_14530"/>
</dbReference>
<dbReference type="RefSeq" id="XP_024361068.1">
    <property type="nucleotide sequence ID" value="XM_024505300.2"/>
</dbReference>
<evidence type="ECO:0000313" key="2">
    <source>
        <dbReference type="EMBL" id="PNR30835.1"/>
    </source>
</evidence>
<feature type="domain" description="NAD-dependent epimerase/dehydratase" evidence="1">
    <location>
        <begin position="94"/>
        <end position="311"/>
    </location>
</feature>
<protein>
    <recommendedName>
        <fullName evidence="1">NAD-dependent epimerase/dehydratase domain-containing protein</fullName>
    </recommendedName>
</protein>
<dbReference type="STRING" id="3218.A9SEW4"/>
<dbReference type="PANTHER" id="PTHR43725">
    <property type="entry name" value="UDP-GLUCOSE 4-EPIMERASE"/>
    <property type="match status" value="1"/>
</dbReference>
<reference evidence="2 4" key="2">
    <citation type="journal article" date="2018" name="Plant J.">
        <title>The Physcomitrella patens chromosome-scale assembly reveals moss genome structure and evolution.</title>
        <authorList>
            <person name="Lang D."/>
            <person name="Ullrich K.K."/>
            <person name="Murat F."/>
            <person name="Fuchs J."/>
            <person name="Jenkins J."/>
            <person name="Haas F.B."/>
            <person name="Piednoel M."/>
            <person name="Gundlach H."/>
            <person name="Van Bel M."/>
            <person name="Meyberg R."/>
            <person name="Vives C."/>
            <person name="Morata J."/>
            <person name="Symeonidi A."/>
            <person name="Hiss M."/>
            <person name="Muchero W."/>
            <person name="Kamisugi Y."/>
            <person name="Saleh O."/>
            <person name="Blanc G."/>
            <person name="Decker E.L."/>
            <person name="van Gessel N."/>
            <person name="Grimwood J."/>
            <person name="Hayes R.D."/>
            <person name="Graham S.W."/>
            <person name="Gunter L.E."/>
            <person name="McDaniel S.F."/>
            <person name="Hoernstein S.N.W."/>
            <person name="Larsson A."/>
            <person name="Li F.W."/>
            <person name="Perroud P.F."/>
            <person name="Phillips J."/>
            <person name="Ranjan P."/>
            <person name="Rokshar D.S."/>
            <person name="Rothfels C.J."/>
            <person name="Schneider L."/>
            <person name="Shu S."/>
            <person name="Stevenson D.W."/>
            <person name="Thummler F."/>
            <person name="Tillich M."/>
            <person name="Villarreal Aguilar J.C."/>
            <person name="Widiez T."/>
            <person name="Wong G.K."/>
            <person name="Wymore A."/>
            <person name="Zhang Y."/>
            <person name="Zimmer A.D."/>
            <person name="Quatrano R.S."/>
            <person name="Mayer K.F.X."/>
            <person name="Goodstein D."/>
            <person name="Casacuberta J.M."/>
            <person name="Vandepoele K."/>
            <person name="Reski R."/>
            <person name="Cuming A.C."/>
            <person name="Tuskan G.A."/>
            <person name="Maumus F."/>
            <person name="Salse J."/>
            <person name="Schmutz J."/>
            <person name="Rensing S.A."/>
        </authorList>
    </citation>
    <scope>NUCLEOTIDE SEQUENCE [LARGE SCALE GENOMIC DNA]</scope>
    <source>
        <strain evidence="3 4">cv. Gransden 2004</strain>
    </source>
</reference>
<keyword evidence="4" id="KW-1185">Reference proteome</keyword>
<reference evidence="3" key="3">
    <citation type="submission" date="2020-12" db="UniProtKB">
        <authorList>
            <consortium name="EnsemblPlants"/>
        </authorList>
    </citation>
    <scope>IDENTIFICATION</scope>
</reference>
<evidence type="ECO:0000313" key="3">
    <source>
        <dbReference type="EnsemblPlants" id="Pp3c22_14530V3.1"/>
    </source>
</evidence>
<proteinExistence type="predicted"/>
<dbReference type="FunCoup" id="A9SEW4">
    <property type="interactions" value="1325"/>
</dbReference>
<dbReference type="HOGENOM" id="CLU_050934_0_1_1"/>
<dbReference type="CDD" id="cd05265">
    <property type="entry name" value="SDR_a1"/>
    <property type="match status" value="1"/>
</dbReference>
<dbReference type="GO" id="GO:0005996">
    <property type="term" value="P:monosaccharide metabolic process"/>
    <property type="evidence" value="ECO:0000318"/>
    <property type="project" value="GO_Central"/>
</dbReference>
<evidence type="ECO:0000313" key="4">
    <source>
        <dbReference type="Proteomes" id="UP000006727"/>
    </source>
</evidence>
<dbReference type="InterPro" id="IPR001509">
    <property type="entry name" value="Epimerase_deHydtase"/>
</dbReference>
<accession>A9SEW4</accession>
<dbReference type="EnsemblPlants" id="Pp3c22_14530V3.1">
    <property type="protein sequence ID" value="Pp3c22_14530V3.1"/>
    <property type="gene ID" value="Pp3c22_14530"/>
</dbReference>
<sequence length="420" mass="45801">MATSQAVLAQALPAASPVASSSGIAQRKPASANLAGLPGTAFKGSVAGLRWDSNGSVQVSKSSLDVGVFKEGRTSSRRAVVRASADSGSESKNILMMGGTRFIGLFLARELVKAGHQVTLFTRGKAPITQQLPGESDEEYAEYSSKVKHLQGDRQDFDGLKEKLKGTNFNIVYDINGREGKEVEPILEALPGLEQYIFCSSAGVYLKSDQLPHFEVDAVDPKSRHKGKLDTETLLQSKGVAWTSIRPVYIYGPLNYNPVEEWFFQRLKEGRPIPVPNSGMQITQLGHVKDLARAFVLVLANEKAYGQIYNISGAKYVTFDGIAKACALAGGFPEPQIVHYNPKDFDFGKKKAFPLRDQHFFTSVEKAEKELGFTPEFGLVEGLKDSYSLDFGRGTFRKAADFSTDDMILEKLGIKTTVAA</sequence>